<keyword evidence="2" id="KW-1185">Reference proteome</keyword>
<sequence length="59" mass="6603">MSELKAKAANERKDNATEMLAISGNLSLPQLDCQSSMRVAAEDDADIRRYVTTCHLEKY</sequence>
<dbReference type="Proteomes" id="UP000011115">
    <property type="component" value="Unassembled WGS sequence"/>
</dbReference>
<dbReference type="PaxDb" id="4113-PGSC0003DMT400001409"/>
<name>M0ZIE7_SOLTU</name>
<reference evidence="2" key="1">
    <citation type="journal article" date="2011" name="Nature">
        <title>Genome sequence and analysis of the tuber crop potato.</title>
        <authorList>
            <consortium name="The Potato Genome Sequencing Consortium"/>
        </authorList>
    </citation>
    <scope>NUCLEOTIDE SEQUENCE [LARGE SCALE GENOMIC DNA]</scope>
    <source>
        <strain evidence="2">cv. DM1-3 516 R44</strain>
    </source>
</reference>
<dbReference type="Gramene" id="PGSC0003DMT400001409">
    <property type="protein sequence ID" value="PGSC0003DMT400001409"/>
    <property type="gene ID" value="PGSC0003DMG402000524"/>
</dbReference>
<evidence type="ECO:0000313" key="2">
    <source>
        <dbReference type="Proteomes" id="UP000011115"/>
    </source>
</evidence>
<dbReference type="InParanoid" id="M0ZIE7"/>
<dbReference type="EnsemblPlants" id="PGSC0003DMT400001409">
    <property type="protein sequence ID" value="PGSC0003DMT400001409"/>
    <property type="gene ID" value="PGSC0003DMG402000524"/>
</dbReference>
<dbReference type="AlphaFoldDB" id="M0ZIE7"/>
<proteinExistence type="predicted"/>
<dbReference type="OMA" id="TTCHLEK"/>
<dbReference type="HOGENOM" id="CLU_2965491_0_0_1"/>
<reference evidence="1" key="2">
    <citation type="submission" date="2015-06" db="UniProtKB">
        <authorList>
            <consortium name="EnsemblPlants"/>
        </authorList>
    </citation>
    <scope>IDENTIFICATION</scope>
    <source>
        <strain evidence="1">DM1-3 516 R44</strain>
    </source>
</reference>
<protein>
    <submittedName>
        <fullName evidence="1">UPF0497 membrane protein</fullName>
    </submittedName>
</protein>
<accession>M0ZIE7</accession>
<evidence type="ECO:0000313" key="1">
    <source>
        <dbReference type="EnsemblPlants" id="PGSC0003DMT400001409"/>
    </source>
</evidence>
<organism evidence="1 2">
    <name type="scientific">Solanum tuberosum</name>
    <name type="common">Potato</name>
    <dbReference type="NCBI Taxonomy" id="4113"/>
    <lineage>
        <taxon>Eukaryota</taxon>
        <taxon>Viridiplantae</taxon>
        <taxon>Streptophyta</taxon>
        <taxon>Embryophyta</taxon>
        <taxon>Tracheophyta</taxon>
        <taxon>Spermatophyta</taxon>
        <taxon>Magnoliopsida</taxon>
        <taxon>eudicotyledons</taxon>
        <taxon>Gunneridae</taxon>
        <taxon>Pentapetalae</taxon>
        <taxon>asterids</taxon>
        <taxon>lamiids</taxon>
        <taxon>Solanales</taxon>
        <taxon>Solanaceae</taxon>
        <taxon>Solanoideae</taxon>
        <taxon>Solaneae</taxon>
        <taxon>Solanum</taxon>
    </lineage>
</organism>